<dbReference type="EMBL" id="VEPZ02000870">
    <property type="protein sequence ID" value="KAE8714489.1"/>
    <property type="molecule type" value="Genomic_DNA"/>
</dbReference>
<dbReference type="AlphaFoldDB" id="A0A6A3BI99"/>
<dbReference type="Proteomes" id="UP000436088">
    <property type="component" value="Unassembled WGS sequence"/>
</dbReference>
<evidence type="ECO:0000313" key="1">
    <source>
        <dbReference type="EMBL" id="KAE8714489.1"/>
    </source>
</evidence>
<comment type="caution">
    <text evidence="1">The sequence shown here is derived from an EMBL/GenBank/DDBJ whole genome shotgun (WGS) entry which is preliminary data.</text>
</comment>
<dbReference type="InterPro" id="IPR027417">
    <property type="entry name" value="P-loop_NTPase"/>
</dbReference>
<dbReference type="PRINTS" id="PR00449">
    <property type="entry name" value="RASTRNSFRMNG"/>
</dbReference>
<proteinExistence type="predicted"/>
<dbReference type="InterPro" id="IPR001806">
    <property type="entry name" value="Small_GTPase"/>
</dbReference>
<accession>A0A6A3BI99</accession>
<dbReference type="GO" id="GO:0005525">
    <property type="term" value="F:GTP binding"/>
    <property type="evidence" value="ECO:0007669"/>
    <property type="project" value="InterPro"/>
</dbReference>
<dbReference type="PANTHER" id="PTHR47979">
    <property type="entry name" value="DRAB11-RELATED"/>
    <property type="match status" value="1"/>
</dbReference>
<keyword evidence="2" id="KW-1185">Reference proteome</keyword>
<dbReference type="InterPro" id="IPR050209">
    <property type="entry name" value="Rab_GTPases_membrane_traffic"/>
</dbReference>
<dbReference type="Pfam" id="PF00071">
    <property type="entry name" value="Ras"/>
    <property type="match status" value="1"/>
</dbReference>
<dbReference type="SUPFAM" id="SSF52540">
    <property type="entry name" value="P-loop containing nucleoside triphosphate hydrolases"/>
    <property type="match status" value="1"/>
</dbReference>
<evidence type="ECO:0000313" key="2">
    <source>
        <dbReference type="Proteomes" id="UP000436088"/>
    </source>
</evidence>
<organism evidence="1 2">
    <name type="scientific">Hibiscus syriacus</name>
    <name type="common">Rose of Sharon</name>
    <dbReference type="NCBI Taxonomy" id="106335"/>
    <lineage>
        <taxon>Eukaryota</taxon>
        <taxon>Viridiplantae</taxon>
        <taxon>Streptophyta</taxon>
        <taxon>Embryophyta</taxon>
        <taxon>Tracheophyta</taxon>
        <taxon>Spermatophyta</taxon>
        <taxon>Magnoliopsida</taxon>
        <taxon>eudicotyledons</taxon>
        <taxon>Gunneridae</taxon>
        <taxon>Pentapetalae</taxon>
        <taxon>rosids</taxon>
        <taxon>malvids</taxon>
        <taxon>Malvales</taxon>
        <taxon>Malvaceae</taxon>
        <taxon>Malvoideae</taxon>
        <taxon>Hibiscus</taxon>
    </lineage>
</organism>
<gene>
    <name evidence="1" type="ORF">F3Y22_tig00110195pilonHSYRG00091</name>
</gene>
<dbReference type="PROSITE" id="PS51419">
    <property type="entry name" value="RAB"/>
    <property type="match status" value="1"/>
</dbReference>
<dbReference type="Gene3D" id="3.40.50.300">
    <property type="entry name" value="P-loop containing nucleotide triphosphate hydrolases"/>
    <property type="match status" value="1"/>
</dbReference>
<reference evidence="1" key="1">
    <citation type="submission" date="2019-09" db="EMBL/GenBank/DDBJ databases">
        <title>Draft genome information of white flower Hibiscus syriacus.</title>
        <authorList>
            <person name="Kim Y.-M."/>
        </authorList>
    </citation>
    <scope>NUCLEOTIDE SEQUENCE [LARGE SCALE GENOMIC DNA]</scope>
    <source>
        <strain evidence="1">YM2019G1</strain>
    </source>
</reference>
<dbReference type="PROSITE" id="PS51421">
    <property type="entry name" value="RAS"/>
    <property type="match status" value="1"/>
</dbReference>
<dbReference type="GO" id="GO:0003924">
    <property type="term" value="F:GTPase activity"/>
    <property type="evidence" value="ECO:0007669"/>
    <property type="project" value="InterPro"/>
</dbReference>
<name>A0A6A3BI99_HIBSY</name>
<protein>
    <submittedName>
        <fullName evidence="1">Ras-related protein RABA5e</fullName>
    </submittedName>
</protein>
<sequence>MVGFAHCDSTVARMLVRNKCNLETIRDGSVEEGKTLAEEEDMFFMETSALDSMNVKEAFELVIREIYNNVSRKPN</sequence>
<dbReference type="SMART" id="SM00175">
    <property type="entry name" value="RAB"/>
    <property type="match status" value="1"/>
</dbReference>